<dbReference type="WBParaSite" id="PSAMB.scaffold12551size2711.g34933.t1">
    <property type="protein sequence ID" value="PSAMB.scaffold12551size2711.g34933.t1"/>
    <property type="gene ID" value="PSAMB.scaffold12551size2711.g34933"/>
</dbReference>
<keyword evidence="1" id="KW-1185">Reference proteome</keyword>
<accession>A0A914UVT7</accession>
<evidence type="ECO:0000313" key="1">
    <source>
        <dbReference type="Proteomes" id="UP000887566"/>
    </source>
</evidence>
<dbReference type="Proteomes" id="UP000887566">
    <property type="component" value="Unplaced"/>
</dbReference>
<organism evidence="1 2">
    <name type="scientific">Plectus sambesii</name>
    <dbReference type="NCBI Taxonomy" id="2011161"/>
    <lineage>
        <taxon>Eukaryota</taxon>
        <taxon>Metazoa</taxon>
        <taxon>Ecdysozoa</taxon>
        <taxon>Nematoda</taxon>
        <taxon>Chromadorea</taxon>
        <taxon>Plectida</taxon>
        <taxon>Plectina</taxon>
        <taxon>Plectoidea</taxon>
        <taxon>Plectidae</taxon>
        <taxon>Plectus</taxon>
    </lineage>
</organism>
<protein>
    <submittedName>
        <fullName evidence="2">Uncharacterized protein</fullName>
    </submittedName>
</protein>
<evidence type="ECO:0000313" key="2">
    <source>
        <dbReference type="WBParaSite" id="PSAMB.scaffold12551size2711.g34933.t1"/>
    </source>
</evidence>
<name>A0A914UVT7_9BILA</name>
<dbReference type="AlphaFoldDB" id="A0A914UVT7"/>
<sequence>MIQQESHPAEAVVVNEPDAGQPVAYFVDPTCPSPVSISPSRVSQPPAAWLEEVSAALQAIRACAVACQSSDRGRQRISDAVDDLWDICDKARRDAKLEKQRILQTS</sequence>
<proteinExistence type="predicted"/>
<reference evidence="2" key="1">
    <citation type="submission" date="2022-11" db="UniProtKB">
        <authorList>
            <consortium name="WormBaseParasite"/>
        </authorList>
    </citation>
    <scope>IDENTIFICATION</scope>
</reference>